<feature type="region of interest" description="Disordered" evidence="1">
    <location>
        <begin position="22"/>
        <end position="44"/>
    </location>
</feature>
<comment type="caution">
    <text evidence="2">The sequence shown here is derived from an EMBL/GenBank/DDBJ whole genome shotgun (WGS) entry which is preliminary data.</text>
</comment>
<dbReference type="Proteomes" id="UP000245119">
    <property type="component" value="Linkage Group LG12"/>
</dbReference>
<evidence type="ECO:0000313" key="2">
    <source>
        <dbReference type="EMBL" id="PVD20758.1"/>
    </source>
</evidence>
<protein>
    <submittedName>
        <fullName evidence="2">Uncharacterized protein</fullName>
    </submittedName>
</protein>
<organism evidence="2 3">
    <name type="scientific">Pomacea canaliculata</name>
    <name type="common">Golden apple snail</name>
    <dbReference type="NCBI Taxonomy" id="400727"/>
    <lineage>
        <taxon>Eukaryota</taxon>
        <taxon>Metazoa</taxon>
        <taxon>Spiralia</taxon>
        <taxon>Lophotrochozoa</taxon>
        <taxon>Mollusca</taxon>
        <taxon>Gastropoda</taxon>
        <taxon>Caenogastropoda</taxon>
        <taxon>Architaenioglossa</taxon>
        <taxon>Ampullarioidea</taxon>
        <taxon>Ampullariidae</taxon>
        <taxon>Pomacea</taxon>
    </lineage>
</organism>
<name>A0A2T7NHY8_POMCA</name>
<accession>A0A2T7NHY8</accession>
<dbReference type="EMBL" id="PZQS01000012">
    <property type="protein sequence ID" value="PVD20758.1"/>
    <property type="molecule type" value="Genomic_DNA"/>
</dbReference>
<evidence type="ECO:0000256" key="1">
    <source>
        <dbReference type="SAM" id="MobiDB-lite"/>
    </source>
</evidence>
<evidence type="ECO:0000313" key="3">
    <source>
        <dbReference type="Proteomes" id="UP000245119"/>
    </source>
</evidence>
<sequence>MSGCWREEKRKTKYCACGEKRARREKEERRRKRKRMRESRNRGFLSRHSVLTAKALEPEFGSRKQDDCLKILSAHESLNIAIQLCIGKKQIQTHKED</sequence>
<keyword evidence="3" id="KW-1185">Reference proteome</keyword>
<dbReference type="AlphaFoldDB" id="A0A2T7NHY8"/>
<reference evidence="2 3" key="1">
    <citation type="submission" date="2018-04" db="EMBL/GenBank/DDBJ databases">
        <title>The genome of golden apple snail Pomacea canaliculata provides insight into stress tolerance and invasive adaptation.</title>
        <authorList>
            <person name="Liu C."/>
            <person name="Liu B."/>
            <person name="Ren Y."/>
            <person name="Zhang Y."/>
            <person name="Wang H."/>
            <person name="Li S."/>
            <person name="Jiang F."/>
            <person name="Yin L."/>
            <person name="Zhang G."/>
            <person name="Qian W."/>
            <person name="Fan W."/>
        </authorList>
    </citation>
    <scope>NUCLEOTIDE SEQUENCE [LARGE SCALE GENOMIC DNA]</scope>
    <source>
        <strain evidence="2">SZHN2017</strain>
        <tissue evidence="2">Muscle</tissue>
    </source>
</reference>
<proteinExistence type="predicted"/>
<gene>
    <name evidence="2" type="ORF">C0Q70_18919</name>
</gene>